<evidence type="ECO:0000313" key="2">
    <source>
        <dbReference type="EMBL" id="GMF53600.1"/>
    </source>
</evidence>
<name>A0A9W6Y2F9_9STRA</name>
<feature type="chain" id="PRO_5040754019" evidence="1">
    <location>
        <begin position="30"/>
        <end position="171"/>
    </location>
</feature>
<dbReference type="AlphaFoldDB" id="A0A9W6Y2F9"/>
<evidence type="ECO:0000313" key="3">
    <source>
        <dbReference type="Proteomes" id="UP001165121"/>
    </source>
</evidence>
<dbReference type="EMBL" id="BSXT01003309">
    <property type="protein sequence ID" value="GMF53600.1"/>
    <property type="molecule type" value="Genomic_DNA"/>
</dbReference>
<dbReference type="Proteomes" id="UP001165121">
    <property type="component" value="Unassembled WGS sequence"/>
</dbReference>
<accession>A0A9W6Y2F9</accession>
<organism evidence="2 3">
    <name type="scientific">Phytophthora fragariaefolia</name>
    <dbReference type="NCBI Taxonomy" id="1490495"/>
    <lineage>
        <taxon>Eukaryota</taxon>
        <taxon>Sar</taxon>
        <taxon>Stramenopiles</taxon>
        <taxon>Oomycota</taxon>
        <taxon>Peronosporomycetes</taxon>
        <taxon>Peronosporales</taxon>
        <taxon>Peronosporaceae</taxon>
        <taxon>Phytophthora</taxon>
    </lineage>
</organism>
<feature type="signal peptide" evidence="1">
    <location>
        <begin position="1"/>
        <end position="29"/>
    </location>
</feature>
<evidence type="ECO:0000256" key="1">
    <source>
        <dbReference type="SAM" id="SignalP"/>
    </source>
</evidence>
<gene>
    <name evidence="2" type="ORF">Pfra01_002219900</name>
</gene>
<reference evidence="2" key="1">
    <citation type="submission" date="2023-04" db="EMBL/GenBank/DDBJ databases">
        <title>Phytophthora fragariaefolia NBRC 109709.</title>
        <authorList>
            <person name="Ichikawa N."/>
            <person name="Sato H."/>
            <person name="Tonouchi N."/>
        </authorList>
    </citation>
    <scope>NUCLEOTIDE SEQUENCE</scope>
    <source>
        <strain evidence="2">NBRC 109709</strain>
    </source>
</reference>
<sequence>MLHPAYYLIIHPALASSCWAAASMRLTLAAELHQWTREYGFSVSKRWSCYTEGANRQVWARNYECDSAGAPKNIKHVSEDIELLALAGVTSTTIHATIFVADSESLVVAKAISSAKDVIRRRDLASRSAIEALFQEFKENNFFYKFEVNRQTNERTHLIYAHFAATKLFKL</sequence>
<protein>
    <submittedName>
        <fullName evidence="2">Unnamed protein product</fullName>
    </submittedName>
</protein>
<dbReference type="OrthoDB" id="93417at2759"/>
<keyword evidence="1" id="KW-0732">Signal</keyword>
<proteinExistence type="predicted"/>
<comment type="caution">
    <text evidence="2">The sequence shown here is derived from an EMBL/GenBank/DDBJ whole genome shotgun (WGS) entry which is preliminary data.</text>
</comment>
<keyword evidence="3" id="KW-1185">Reference proteome</keyword>